<dbReference type="EMBL" id="QRMZ01000031">
    <property type="protein sequence ID" value="RHK04072.1"/>
    <property type="molecule type" value="Genomic_DNA"/>
</dbReference>
<protein>
    <submittedName>
        <fullName evidence="7">Polyprenyl synthetase family protein</fullName>
    </submittedName>
</protein>
<comment type="similarity">
    <text evidence="2 6">Belongs to the FPP/GGPP synthase family.</text>
</comment>
<evidence type="ECO:0000256" key="5">
    <source>
        <dbReference type="ARBA" id="ARBA00022842"/>
    </source>
</evidence>
<dbReference type="SFLD" id="SFLDS00005">
    <property type="entry name" value="Isoprenoid_Synthase_Type_I"/>
    <property type="match status" value="1"/>
</dbReference>
<dbReference type="GO" id="GO:0046872">
    <property type="term" value="F:metal ion binding"/>
    <property type="evidence" value="ECO:0007669"/>
    <property type="project" value="UniProtKB-KW"/>
</dbReference>
<dbReference type="PANTHER" id="PTHR12001">
    <property type="entry name" value="GERANYLGERANYL PYROPHOSPHATE SYNTHASE"/>
    <property type="match status" value="1"/>
</dbReference>
<keyword evidence="4" id="KW-0479">Metal-binding</keyword>
<evidence type="ECO:0000256" key="1">
    <source>
        <dbReference type="ARBA" id="ARBA00001946"/>
    </source>
</evidence>
<keyword evidence="3 6" id="KW-0808">Transferase</keyword>
<proteinExistence type="inferred from homology"/>
<gene>
    <name evidence="7" type="ORF">DW084_16775</name>
</gene>
<dbReference type="InterPro" id="IPR000092">
    <property type="entry name" value="Polyprenyl_synt"/>
</dbReference>
<sequence>MALGFRIKELIMKLHSMWQEYPALQADLSASLQLMEKSLKLKNKEVEQAILSMIHSGGKLLRPAYQLLFSAYGSDKDREKAVALAASIEMLHTASLIHDDIVDHADTRRKLPTIRSEFGNDVAVYAGDYLFVCCFKLMADYASSMKSLQMNSRSMEKILAGELGQMSKRYDLSVTVEDYLENIRGKTAELFALSCFIGAYESGTSLRFANQAREIGEAIGLAFQIMDDVLDYSQDAAALGKPVLEDVRQGVYSLPLLMALKSDRQQLLPLLEKQDAMTDTDTHEVYRIVQESAGIEEAKKLAADYTKKALQAIQKLPETKDETKTYLYQITDQILGRQN</sequence>
<reference evidence="7 8" key="1">
    <citation type="submission" date="2018-08" db="EMBL/GenBank/DDBJ databases">
        <title>A genome reference for cultivated species of the human gut microbiota.</title>
        <authorList>
            <person name="Zou Y."/>
            <person name="Xue W."/>
            <person name="Luo G."/>
        </authorList>
    </citation>
    <scope>NUCLEOTIDE SEQUENCE [LARGE SCALE GENOMIC DNA]</scope>
    <source>
        <strain evidence="7 8">AF48-16</strain>
    </source>
</reference>
<evidence type="ECO:0000313" key="7">
    <source>
        <dbReference type="EMBL" id="RHK04072.1"/>
    </source>
</evidence>
<comment type="caution">
    <text evidence="7">The sequence shown here is derived from an EMBL/GenBank/DDBJ whole genome shotgun (WGS) entry which is preliminary data.</text>
</comment>
<dbReference type="InterPro" id="IPR008949">
    <property type="entry name" value="Isoprenoid_synthase_dom_sf"/>
</dbReference>
<evidence type="ECO:0000313" key="8">
    <source>
        <dbReference type="Proteomes" id="UP000286288"/>
    </source>
</evidence>
<dbReference type="AlphaFoldDB" id="A0A415EP97"/>
<dbReference type="GO" id="GO:0008299">
    <property type="term" value="P:isoprenoid biosynthetic process"/>
    <property type="evidence" value="ECO:0007669"/>
    <property type="project" value="InterPro"/>
</dbReference>
<evidence type="ECO:0000256" key="4">
    <source>
        <dbReference type="ARBA" id="ARBA00022723"/>
    </source>
</evidence>
<dbReference type="Pfam" id="PF00348">
    <property type="entry name" value="polyprenyl_synt"/>
    <property type="match status" value="1"/>
</dbReference>
<dbReference type="Proteomes" id="UP000286288">
    <property type="component" value="Unassembled WGS sequence"/>
</dbReference>
<dbReference type="CDD" id="cd00685">
    <property type="entry name" value="Trans_IPPS_HT"/>
    <property type="match status" value="1"/>
</dbReference>
<accession>A0A415EP97</accession>
<organism evidence="7 8">
    <name type="scientific">Enterococcus casseliflavus</name>
    <name type="common">Enterococcus flavescens</name>
    <dbReference type="NCBI Taxonomy" id="37734"/>
    <lineage>
        <taxon>Bacteria</taxon>
        <taxon>Bacillati</taxon>
        <taxon>Bacillota</taxon>
        <taxon>Bacilli</taxon>
        <taxon>Lactobacillales</taxon>
        <taxon>Enterococcaceae</taxon>
        <taxon>Enterococcus</taxon>
    </lineage>
</organism>
<dbReference type="GO" id="GO:0004659">
    <property type="term" value="F:prenyltransferase activity"/>
    <property type="evidence" value="ECO:0007669"/>
    <property type="project" value="InterPro"/>
</dbReference>
<evidence type="ECO:0000256" key="6">
    <source>
        <dbReference type="RuleBase" id="RU004466"/>
    </source>
</evidence>
<dbReference type="InterPro" id="IPR033749">
    <property type="entry name" value="Polyprenyl_synt_CS"/>
</dbReference>
<dbReference type="PANTHER" id="PTHR12001:SF69">
    <property type="entry name" value="ALL TRANS-POLYPRENYL-DIPHOSPHATE SYNTHASE PDSS1"/>
    <property type="match status" value="1"/>
</dbReference>
<evidence type="ECO:0000256" key="3">
    <source>
        <dbReference type="ARBA" id="ARBA00022679"/>
    </source>
</evidence>
<evidence type="ECO:0000256" key="2">
    <source>
        <dbReference type="ARBA" id="ARBA00006706"/>
    </source>
</evidence>
<dbReference type="PROSITE" id="PS00444">
    <property type="entry name" value="POLYPRENYL_SYNTHASE_2"/>
    <property type="match status" value="1"/>
</dbReference>
<name>A0A415EP97_ENTCA</name>
<dbReference type="SUPFAM" id="SSF48576">
    <property type="entry name" value="Terpenoid synthases"/>
    <property type="match status" value="1"/>
</dbReference>
<keyword evidence="5" id="KW-0460">Magnesium</keyword>
<comment type="cofactor">
    <cofactor evidence="1">
        <name>Mg(2+)</name>
        <dbReference type="ChEBI" id="CHEBI:18420"/>
    </cofactor>
</comment>
<dbReference type="Gene3D" id="1.10.600.10">
    <property type="entry name" value="Farnesyl Diphosphate Synthase"/>
    <property type="match status" value="1"/>
</dbReference>